<feature type="region of interest" description="Disordered" evidence="12">
    <location>
        <begin position="271"/>
        <end position="298"/>
    </location>
</feature>
<sequence>MNSPNQSSEDKSSSDILKQQGDGGKAMKESAEASRRESTIPEGEDSSFGQLRNVWREFLGQTSLHGCRNVRETRLLTREHPYITNWQSQRKASILAPGVTLCFPAKYHRQKVRYSSEAHKAFVYMDTGISFLDKESHPRSVEDLIHDLENVTLSKVRQDIGFTTREVFKSAEIVINGSARDILNAMVQVETQTSSCWVVEAFSPNMGIKQDIAARNHYSALDNKAAHETNSKLFSNFNVTSGERHNNSRFRDNLHRLENISSISPKQLLSLSSPDSNISSDIKINDDETEQEKSMTEDDRQANHIELLYLGPRDYISFSLNLQQENWLATDPRAGLEVYLHQPGTSFWSVKPLHLRPGTFNTIDFSNTLYKFLPLPYESFKSSLDLGSGPGTFNTIDFSNTLYKFLPLPYESFKSSLDLGSGCVDIEDSSFQSPISRFPQSLYTDEMCVLETVTNATISKCSCSTNSPFASFYDIPECSILNFQTCYKPVFNYEFFVRGTDKAAICPPPCSKMRFDAAVSATDYPSLSQKRDVAERMGIPDDLVRENAMVVVLQSRSQVSLRMEHVPEISLLDILGSVGGWMGLCLGASLLTLTEFLQAMTTSLWILCRMFLRLLRSLVRPRFKTPARLNA</sequence>
<accession>A0AAV3Z4W5</accession>
<feature type="compositionally biased region" description="Basic and acidic residues" evidence="12">
    <location>
        <begin position="25"/>
        <end position="39"/>
    </location>
</feature>
<dbReference type="Proteomes" id="UP000735302">
    <property type="component" value="Unassembled WGS sequence"/>
</dbReference>
<dbReference type="EMBL" id="BLXT01001947">
    <property type="protein sequence ID" value="GFN89762.1"/>
    <property type="molecule type" value="Genomic_DNA"/>
</dbReference>
<dbReference type="PANTHER" id="PTHR11690:SF227">
    <property type="entry name" value="AMILORIDE-SENSITIVE SODIUM CHANNEL"/>
    <property type="match status" value="1"/>
</dbReference>
<evidence type="ECO:0000256" key="2">
    <source>
        <dbReference type="ARBA" id="ARBA00022448"/>
    </source>
</evidence>
<keyword evidence="5" id="KW-1133">Transmembrane helix</keyword>
<keyword evidence="10 11" id="KW-0407">Ion channel</keyword>
<evidence type="ECO:0000256" key="11">
    <source>
        <dbReference type="RuleBase" id="RU000679"/>
    </source>
</evidence>
<evidence type="ECO:0000256" key="7">
    <source>
        <dbReference type="ARBA" id="ARBA00023065"/>
    </source>
</evidence>
<evidence type="ECO:0000256" key="3">
    <source>
        <dbReference type="ARBA" id="ARBA00022461"/>
    </source>
</evidence>
<dbReference type="AlphaFoldDB" id="A0AAV3Z4W5"/>
<protein>
    <submittedName>
        <fullName evidence="13">Acid-sensing ion channel 1</fullName>
    </submittedName>
</protein>
<keyword evidence="6" id="KW-0915">Sodium</keyword>
<dbReference type="Pfam" id="PF00858">
    <property type="entry name" value="ASC"/>
    <property type="match status" value="1"/>
</dbReference>
<keyword evidence="9 11" id="KW-0739">Sodium transport</keyword>
<dbReference type="Gene3D" id="1.10.287.770">
    <property type="entry name" value="YojJ-like"/>
    <property type="match status" value="1"/>
</dbReference>
<evidence type="ECO:0000256" key="8">
    <source>
        <dbReference type="ARBA" id="ARBA00023136"/>
    </source>
</evidence>
<evidence type="ECO:0000256" key="6">
    <source>
        <dbReference type="ARBA" id="ARBA00023053"/>
    </source>
</evidence>
<dbReference type="PRINTS" id="PR01078">
    <property type="entry name" value="AMINACHANNEL"/>
</dbReference>
<evidence type="ECO:0000256" key="12">
    <source>
        <dbReference type="SAM" id="MobiDB-lite"/>
    </source>
</evidence>
<evidence type="ECO:0000313" key="14">
    <source>
        <dbReference type="Proteomes" id="UP000735302"/>
    </source>
</evidence>
<evidence type="ECO:0000256" key="5">
    <source>
        <dbReference type="ARBA" id="ARBA00022989"/>
    </source>
</evidence>
<feature type="region of interest" description="Disordered" evidence="12">
    <location>
        <begin position="1"/>
        <end position="46"/>
    </location>
</feature>
<evidence type="ECO:0000256" key="1">
    <source>
        <dbReference type="ARBA" id="ARBA00004141"/>
    </source>
</evidence>
<evidence type="ECO:0000313" key="13">
    <source>
        <dbReference type="EMBL" id="GFN89762.1"/>
    </source>
</evidence>
<dbReference type="PANTHER" id="PTHR11690">
    <property type="entry name" value="AMILORIDE-SENSITIVE SODIUM CHANNEL-RELATED"/>
    <property type="match status" value="1"/>
</dbReference>
<keyword evidence="7 11" id="KW-0406">Ion transport</keyword>
<dbReference type="InterPro" id="IPR001873">
    <property type="entry name" value="ENaC"/>
</dbReference>
<keyword evidence="8" id="KW-0472">Membrane</keyword>
<gene>
    <name evidence="13" type="ORF">PoB_001626800</name>
</gene>
<organism evidence="13 14">
    <name type="scientific">Plakobranchus ocellatus</name>
    <dbReference type="NCBI Taxonomy" id="259542"/>
    <lineage>
        <taxon>Eukaryota</taxon>
        <taxon>Metazoa</taxon>
        <taxon>Spiralia</taxon>
        <taxon>Lophotrochozoa</taxon>
        <taxon>Mollusca</taxon>
        <taxon>Gastropoda</taxon>
        <taxon>Heterobranchia</taxon>
        <taxon>Euthyneura</taxon>
        <taxon>Panpulmonata</taxon>
        <taxon>Sacoglossa</taxon>
        <taxon>Placobranchoidea</taxon>
        <taxon>Plakobranchidae</taxon>
        <taxon>Plakobranchus</taxon>
    </lineage>
</organism>
<comment type="similarity">
    <text evidence="11">Belongs to the amiloride-sensitive sodium channel (TC 1.A.6) family.</text>
</comment>
<dbReference type="GO" id="GO:0005886">
    <property type="term" value="C:plasma membrane"/>
    <property type="evidence" value="ECO:0007669"/>
    <property type="project" value="TreeGrafter"/>
</dbReference>
<comment type="subcellular location">
    <subcellularLocation>
        <location evidence="1">Membrane</location>
        <topology evidence="1">Multi-pass membrane protein</topology>
    </subcellularLocation>
</comment>
<evidence type="ECO:0000256" key="4">
    <source>
        <dbReference type="ARBA" id="ARBA00022692"/>
    </source>
</evidence>
<reference evidence="13 14" key="1">
    <citation type="journal article" date="2021" name="Elife">
        <title>Chloroplast acquisition without the gene transfer in kleptoplastic sea slugs, Plakobranchus ocellatus.</title>
        <authorList>
            <person name="Maeda T."/>
            <person name="Takahashi S."/>
            <person name="Yoshida T."/>
            <person name="Shimamura S."/>
            <person name="Takaki Y."/>
            <person name="Nagai Y."/>
            <person name="Toyoda A."/>
            <person name="Suzuki Y."/>
            <person name="Arimoto A."/>
            <person name="Ishii H."/>
            <person name="Satoh N."/>
            <person name="Nishiyama T."/>
            <person name="Hasebe M."/>
            <person name="Maruyama T."/>
            <person name="Minagawa J."/>
            <person name="Obokata J."/>
            <person name="Shigenobu S."/>
        </authorList>
    </citation>
    <scope>NUCLEOTIDE SEQUENCE [LARGE SCALE GENOMIC DNA]</scope>
</reference>
<evidence type="ECO:0000256" key="10">
    <source>
        <dbReference type="ARBA" id="ARBA00023303"/>
    </source>
</evidence>
<evidence type="ECO:0000256" key="9">
    <source>
        <dbReference type="ARBA" id="ARBA00023201"/>
    </source>
</evidence>
<dbReference type="GO" id="GO:0015280">
    <property type="term" value="F:ligand-gated sodium channel activity"/>
    <property type="evidence" value="ECO:0007669"/>
    <property type="project" value="TreeGrafter"/>
</dbReference>
<name>A0AAV3Z4W5_9GAST</name>
<comment type="caution">
    <text evidence="13">The sequence shown here is derived from an EMBL/GenBank/DDBJ whole genome shotgun (WGS) entry which is preliminary data.</text>
</comment>
<feature type="compositionally biased region" description="Basic and acidic residues" evidence="12">
    <location>
        <begin position="283"/>
        <end position="298"/>
    </location>
</feature>
<keyword evidence="2 11" id="KW-0813">Transport</keyword>
<keyword evidence="4 11" id="KW-0812">Transmembrane</keyword>
<dbReference type="Gene3D" id="1.10.287.820">
    <property type="entry name" value="Acid-sensing ion channel domain"/>
    <property type="match status" value="1"/>
</dbReference>
<proteinExistence type="inferred from homology"/>
<feature type="compositionally biased region" description="Low complexity" evidence="12">
    <location>
        <begin position="271"/>
        <end position="282"/>
    </location>
</feature>
<keyword evidence="3 11" id="KW-0894">Sodium channel</keyword>
<keyword evidence="14" id="KW-1185">Reference proteome</keyword>